<gene>
    <name evidence="10" type="ORF">F7Q92_05215</name>
</gene>
<dbReference type="InterPro" id="IPR008754">
    <property type="entry name" value="Peptidase_M43"/>
</dbReference>
<evidence type="ECO:0000256" key="7">
    <source>
        <dbReference type="ARBA" id="ARBA00023049"/>
    </source>
</evidence>
<comment type="caution">
    <text evidence="10">The sequence shown here is derived from an EMBL/GenBank/DDBJ whole genome shotgun (WGS) entry which is preliminary data.</text>
</comment>
<evidence type="ECO:0000256" key="2">
    <source>
        <dbReference type="ARBA" id="ARBA00022670"/>
    </source>
</evidence>
<dbReference type="SUPFAM" id="SSF55486">
    <property type="entry name" value="Metalloproteases ('zincins'), catalytic domain"/>
    <property type="match status" value="1"/>
</dbReference>
<dbReference type="GO" id="GO:0006508">
    <property type="term" value="P:proteolysis"/>
    <property type="evidence" value="ECO:0007669"/>
    <property type="project" value="UniProtKB-KW"/>
</dbReference>
<dbReference type="InterPro" id="IPR024079">
    <property type="entry name" value="MetalloPept_cat_dom_sf"/>
</dbReference>
<keyword evidence="6" id="KW-0862">Zinc</keyword>
<reference evidence="10 11" key="1">
    <citation type="submission" date="2019-09" db="EMBL/GenBank/DDBJ databases">
        <title>Draft genome sequences of 48 bacterial type strains from the CCUG.</title>
        <authorList>
            <person name="Tunovic T."/>
            <person name="Pineiro-Iglesias B."/>
            <person name="Unosson C."/>
            <person name="Inganas E."/>
            <person name="Ohlen M."/>
            <person name="Cardew S."/>
            <person name="Jensie-Markopoulos S."/>
            <person name="Salva-Serra F."/>
            <person name="Jaen-Luchoro D."/>
            <person name="Karlsson R."/>
            <person name="Svensson-Stadler L."/>
            <person name="Chun J."/>
            <person name="Moore E."/>
        </authorList>
    </citation>
    <scope>NUCLEOTIDE SEQUENCE [LARGE SCALE GENOMIC DNA]</scope>
    <source>
        <strain evidence="10 11">CCUG 30977</strain>
    </source>
</reference>
<protein>
    <submittedName>
        <fullName evidence="10">Zinc metalloprotease</fullName>
    </submittedName>
</protein>
<dbReference type="EMBL" id="VZPB01000008">
    <property type="protein sequence ID" value="KAB0584154.1"/>
    <property type="molecule type" value="Genomic_DNA"/>
</dbReference>
<keyword evidence="2 10" id="KW-0645">Protease</keyword>
<keyword evidence="3" id="KW-0479">Metal-binding</keyword>
<dbReference type="GO" id="GO:0046872">
    <property type="term" value="F:metal ion binding"/>
    <property type="evidence" value="ECO:0007669"/>
    <property type="project" value="UniProtKB-KW"/>
</dbReference>
<evidence type="ECO:0000256" key="4">
    <source>
        <dbReference type="ARBA" id="ARBA00022729"/>
    </source>
</evidence>
<keyword evidence="11" id="KW-1185">Reference proteome</keyword>
<accession>A0A643FIL2</accession>
<dbReference type="PANTHER" id="PTHR47466:SF1">
    <property type="entry name" value="METALLOPROTEASE MEP1 (AFU_ORTHOLOGUE AFUA_1G07730)-RELATED"/>
    <property type="match status" value="1"/>
</dbReference>
<dbReference type="AlphaFoldDB" id="A0A643FIL2"/>
<feature type="domain" description="Peptidase M43 pregnancy-associated plasma-A" evidence="9">
    <location>
        <begin position="168"/>
        <end position="249"/>
    </location>
</feature>
<dbReference type="OrthoDB" id="6278496at2"/>
<proteinExistence type="inferred from homology"/>
<dbReference type="Pfam" id="PF05572">
    <property type="entry name" value="Peptidase_M43"/>
    <property type="match status" value="1"/>
</dbReference>
<evidence type="ECO:0000256" key="3">
    <source>
        <dbReference type="ARBA" id="ARBA00022723"/>
    </source>
</evidence>
<evidence type="ECO:0000313" key="11">
    <source>
        <dbReference type="Proteomes" id="UP000430120"/>
    </source>
</evidence>
<keyword evidence="5" id="KW-0378">Hydrolase</keyword>
<keyword evidence="8" id="KW-1015">Disulfide bond</keyword>
<organism evidence="10 11">
    <name type="scientific">Ideonella dechloratans</name>
    <dbReference type="NCBI Taxonomy" id="36863"/>
    <lineage>
        <taxon>Bacteria</taxon>
        <taxon>Pseudomonadati</taxon>
        <taxon>Pseudomonadota</taxon>
        <taxon>Betaproteobacteria</taxon>
        <taxon>Burkholderiales</taxon>
        <taxon>Sphaerotilaceae</taxon>
        <taxon>Ideonella</taxon>
    </lineage>
</organism>
<keyword evidence="7 10" id="KW-0482">Metalloprotease</keyword>
<dbReference type="CDD" id="cd04275">
    <property type="entry name" value="ZnMc_pappalysin_like"/>
    <property type="match status" value="1"/>
</dbReference>
<evidence type="ECO:0000259" key="9">
    <source>
        <dbReference type="Pfam" id="PF05572"/>
    </source>
</evidence>
<evidence type="ECO:0000256" key="6">
    <source>
        <dbReference type="ARBA" id="ARBA00022833"/>
    </source>
</evidence>
<dbReference type="Gene3D" id="3.40.390.10">
    <property type="entry name" value="Collagenase (Catalytic Domain)"/>
    <property type="match status" value="1"/>
</dbReference>
<dbReference type="PANTHER" id="PTHR47466">
    <property type="match status" value="1"/>
</dbReference>
<sequence>MTVAPEASERARIDERLMSFLRERHARGLATARNPGSVTVPVWFHVINQGSGAANGDVPQSQIDDQITVLNAAYASTPFRFTLAAVDRTTNAAWFAMTPGSTAENQAKKALRQGGAETLNLYSANPSGGLLGWATFPSDYSRAPTQDGVVVLYSSVPGGGAAPYDEGDTGTHEIGHWLGLYHTFQGGCTASGDQVNDTPSERSAAYGCPTGRDSCRRKAGLDPITNFMDYTDDACMNQFTSGQVARMDQMHLQYRSN</sequence>
<dbReference type="GO" id="GO:0008237">
    <property type="term" value="F:metallopeptidase activity"/>
    <property type="evidence" value="ECO:0007669"/>
    <property type="project" value="UniProtKB-KW"/>
</dbReference>
<evidence type="ECO:0000256" key="5">
    <source>
        <dbReference type="ARBA" id="ARBA00022801"/>
    </source>
</evidence>
<evidence type="ECO:0000313" key="10">
    <source>
        <dbReference type="EMBL" id="KAB0584154.1"/>
    </source>
</evidence>
<name>A0A643FIL2_IDEDE</name>
<dbReference type="Proteomes" id="UP000430120">
    <property type="component" value="Unassembled WGS sequence"/>
</dbReference>
<keyword evidence="4" id="KW-0732">Signal</keyword>
<comment type="similarity">
    <text evidence="1">Belongs to the peptidase M43B family.</text>
</comment>
<evidence type="ECO:0000256" key="8">
    <source>
        <dbReference type="ARBA" id="ARBA00023157"/>
    </source>
</evidence>
<evidence type="ECO:0000256" key="1">
    <source>
        <dbReference type="ARBA" id="ARBA00008721"/>
    </source>
</evidence>